<reference evidence="1 2" key="1">
    <citation type="submission" date="2020-09" db="EMBL/GenBank/DDBJ databases">
        <title>De no assembly of potato wild relative species, Solanum commersonii.</title>
        <authorList>
            <person name="Cho K."/>
        </authorList>
    </citation>
    <scope>NUCLEOTIDE SEQUENCE [LARGE SCALE GENOMIC DNA]</scope>
    <source>
        <strain evidence="1">LZ3.2</strain>
        <tissue evidence="1">Leaf</tissue>
    </source>
</reference>
<accession>A0A9J5XP58</accession>
<dbReference type="Proteomes" id="UP000824120">
    <property type="component" value="Chromosome 8"/>
</dbReference>
<comment type="caution">
    <text evidence="1">The sequence shown here is derived from an EMBL/GenBank/DDBJ whole genome shotgun (WGS) entry which is preliminary data.</text>
</comment>
<evidence type="ECO:0000313" key="1">
    <source>
        <dbReference type="EMBL" id="KAG5590035.1"/>
    </source>
</evidence>
<keyword evidence="2" id="KW-1185">Reference proteome</keyword>
<dbReference type="AlphaFoldDB" id="A0A9J5XP58"/>
<protein>
    <submittedName>
        <fullName evidence="1">Uncharacterized protein</fullName>
    </submittedName>
</protein>
<evidence type="ECO:0000313" key="2">
    <source>
        <dbReference type="Proteomes" id="UP000824120"/>
    </source>
</evidence>
<organism evidence="1 2">
    <name type="scientific">Solanum commersonii</name>
    <name type="common">Commerson's wild potato</name>
    <name type="synonym">Commerson's nightshade</name>
    <dbReference type="NCBI Taxonomy" id="4109"/>
    <lineage>
        <taxon>Eukaryota</taxon>
        <taxon>Viridiplantae</taxon>
        <taxon>Streptophyta</taxon>
        <taxon>Embryophyta</taxon>
        <taxon>Tracheophyta</taxon>
        <taxon>Spermatophyta</taxon>
        <taxon>Magnoliopsida</taxon>
        <taxon>eudicotyledons</taxon>
        <taxon>Gunneridae</taxon>
        <taxon>Pentapetalae</taxon>
        <taxon>asterids</taxon>
        <taxon>lamiids</taxon>
        <taxon>Solanales</taxon>
        <taxon>Solanaceae</taxon>
        <taxon>Solanoideae</taxon>
        <taxon>Solaneae</taxon>
        <taxon>Solanum</taxon>
    </lineage>
</organism>
<gene>
    <name evidence="1" type="ORF">H5410_040549</name>
</gene>
<name>A0A9J5XP58_SOLCO</name>
<dbReference type="EMBL" id="JACXVP010000008">
    <property type="protein sequence ID" value="KAG5590035.1"/>
    <property type="molecule type" value="Genomic_DNA"/>
</dbReference>
<sequence length="68" mass="8393">MRERHIRFNEHYDFTDRIMDLNFYGYFIDKFKIMSKEITTIGGRTLKRLLAEFVWQDDVVDYVRGKRP</sequence>
<proteinExistence type="predicted"/>